<protein>
    <recommendedName>
        <fullName evidence="2">SGNH hydrolase-type esterase domain-containing protein</fullName>
    </recommendedName>
</protein>
<dbReference type="AlphaFoldDB" id="A0A0F9K0D8"/>
<feature type="domain" description="SGNH hydrolase-type esterase" evidence="2">
    <location>
        <begin position="45"/>
        <end position="239"/>
    </location>
</feature>
<organism evidence="3">
    <name type="scientific">marine sediment metagenome</name>
    <dbReference type="NCBI Taxonomy" id="412755"/>
    <lineage>
        <taxon>unclassified sequences</taxon>
        <taxon>metagenomes</taxon>
        <taxon>ecological metagenomes</taxon>
    </lineage>
</organism>
<dbReference type="InterPro" id="IPR013830">
    <property type="entry name" value="SGNH_hydro"/>
</dbReference>
<dbReference type="Gene3D" id="3.40.50.1110">
    <property type="entry name" value="SGNH hydrolase"/>
    <property type="match status" value="1"/>
</dbReference>
<evidence type="ECO:0000259" key="2">
    <source>
        <dbReference type="Pfam" id="PF13472"/>
    </source>
</evidence>
<accession>A0A0F9K0D8</accession>
<dbReference type="Pfam" id="PF13472">
    <property type="entry name" value="Lipase_GDSL_2"/>
    <property type="match status" value="1"/>
</dbReference>
<sequence length="277" mass="31334">MADQDKQPDPLQGHTREWPSTPYSDEARAAESSPEQACCIALVGDCTVSCLRWPPANRPENHLAVRLRRAFPGHPFLIRNLSQEGGSAGSYMRDGKLDELSRTLGRLDIAFVRFGITDRKHDGISGCIRNLQKLCSRIAAHYPQASVVIETGMWVNYPDHYMYDRNSKLAPLYEAMRTMAESEGYPVIDIFAKMRAETERGNWDLRVRGLPDPEHTIVDDSFDKFFADNPAFFTNIHPNSRCMGLIADWEVEELKKLFGEGLPNAQTQHDQDIQPPS</sequence>
<proteinExistence type="predicted"/>
<comment type="caution">
    <text evidence="3">The sequence shown here is derived from an EMBL/GenBank/DDBJ whole genome shotgun (WGS) entry which is preliminary data.</text>
</comment>
<feature type="region of interest" description="Disordered" evidence="1">
    <location>
        <begin position="1"/>
        <end position="29"/>
    </location>
</feature>
<name>A0A0F9K0D8_9ZZZZ</name>
<dbReference type="EMBL" id="LAZR01016405">
    <property type="protein sequence ID" value="KKM04663.1"/>
    <property type="molecule type" value="Genomic_DNA"/>
</dbReference>
<dbReference type="InterPro" id="IPR036514">
    <property type="entry name" value="SGNH_hydro_sf"/>
</dbReference>
<gene>
    <name evidence="3" type="ORF">LCGC14_1761960</name>
</gene>
<evidence type="ECO:0000256" key="1">
    <source>
        <dbReference type="SAM" id="MobiDB-lite"/>
    </source>
</evidence>
<evidence type="ECO:0000313" key="3">
    <source>
        <dbReference type="EMBL" id="KKM04663.1"/>
    </source>
</evidence>
<dbReference type="SUPFAM" id="SSF52266">
    <property type="entry name" value="SGNH hydrolase"/>
    <property type="match status" value="1"/>
</dbReference>
<reference evidence="3" key="1">
    <citation type="journal article" date="2015" name="Nature">
        <title>Complex archaea that bridge the gap between prokaryotes and eukaryotes.</title>
        <authorList>
            <person name="Spang A."/>
            <person name="Saw J.H."/>
            <person name="Jorgensen S.L."/>
            <person name="Zaremba-Niedzwiedzka K."/>
            <person name="Martijn J."/>
            <person name="Lind A.E."/>
            <person name="van Eijk R."/>
            <person name="Schleper C."/>
            <person name="Guy L."/>
            <person name="Ettema T.J."/>
        </authorList>
    </citation>
    <scope>NUCLEOTIDE SEQUENCE</scope>
</reference>